<reference evidence="4 5" key="1">
    <citation type="submission" date="2020-03" db="EMBL/GenBank/DDBJ databases">
        <title>Genome sequence of strain Massilia sp. TW-1.</title>
        <authorList>
            <person name="Chaudhary D.K."/>
        </authorList>
    </citation>
    <scope>NUCLEOTIDE SEQUENCE [LARGE SCALE GENOMIC DNA]</scope>
    <source>
        <strain evidence="4 5">TW-1</strain>
    </source>
</reference>
<sequence length="334" mass="36885">MNTRMNLTGFADLAYEERAAKGQPLPIPVDDILPDPENPRNADDENSPVAIAAQEELDADVAERGIKTPISVRPHPAIRGKYVINYGHRRYKSARNNSLATIPGFVDERFDSYDQFNENALRTGLSTRARALFIKSRLDAGETKGEIAQRMRKKNQNFITEHLALLDAPECVNRAYANGVTSARTLYDLRQAWEEFPAEIESWCQHVSQVTREGIKDALESFRSGHSAVTKGYAGAAAEPSISGFRHDEKLPSPEPSAASTTPQFRHDEKGPRRRPQSETRATTPDTPPPDAGGIVVQYKGKRARVVLGATVPIVVDGADSTLDVPLSELVFRR</sequence>
<dbReference type="PANTHER" id="PTHR33375">
    <property type="entry name" value="CHROMOSOME-PARTITIONING PROTEIN PARB-RELATED"/>
    <property type="match status" value="1"/>
</dbReference>
<evidence type="ECO:0000313" key="5">
    <source>
        <dbReference type="Proteomes" id="UP000716322"/>
    </source>
</evidence>
<proteinExistence type="inferred from homology"/>
<accession>A0ABX0P5P1</accession>
<dbReference type="PANTHER" id="PTHR33375:SF1">
    <property type="entry name" value="CHROMOSOME-PARTITIONING PROTEIN PARB-RELATED"/>
    <property type="match status" value="1"/>
</dbReference>
<evidence type="ECO:0000256" key="1">
    <source>
        <dbReference type="ARBA" id="ARBA00006295"/>
    </source>
</evidence>
<dbReference type="RefSeq" id="WP_166856159.1">
    <property type="nucleotide sequence ID" value="NZ_JAAQOM010000001.1"/>
</dbReference>
<dbReference type="InterPro" id="IPR050336">
    <property type="entry name" value="Chromosome_partition/occlusion"/>
</dbReference>
<gene>
    <name evidence="4" type="ORF">HAV22_02630</name>
</gene>
<dbReference type="InterPro" id="IPR003115">
    <property type="entry name" value="ParB_N"/>
</dbReference>
<feature type="domain" description="ParB-like N-terminal" evidence="3">
    <location>
        <begin position="25"/>
        <end position="120"/>
    </location>
</feature>
<evidence type="ECO:0000313" key="4">
    <source>
        <dbReference type="EMBL" id="NIA52551.1"/>
    </source>
</evidence>
<feature type="region of interest" description="Disordered" evidence="2">
    <location>
        <begin position="24"/>
        <end position="45"/>
    </location>
</feature>
<dbReference type="Gene3D" id="1.10.10.730">
    <property type="entry name" value="KorB DNA-binding domain"/>
    <property type="match status" value="1"/>
</dbReference>
<keyword evidence="5" id="KW-1185">Reference proteome</keyword>
<evidence type="ECO:0000256" key="2">
    <source>
        <dbReference type="SAM" id="MobiDB-lite"/>
    </source>
</evidence>
<dbReference type="EMBL" id="JAAQOM010000001">
    <property type="protein sequence ID" value="NIA52551.1"/>
    <property type="molecule type" value="Genomic_DNA"/>
</dbReference>
<dbReference type="InterPro" id="IPR013741">
    <property type="entry name" value="KorB_domain"/>
</dbReference>
<dbReference type="Gene3D" id="3.90.1530.30">
    <property type="match status" value="1"/>
</dbReference>
<dbReference type="InterPro" id="IPR036086">
    <property type="entry name" value="ParB/Sulfiredoxin_sf"/>
</dbReference>
<organism evidence="4 5">
    <name type="scientific">Telluria antibiotica</name>
    <dbReference type="NCBI Taxonomy" id="2717319"/>
    <lineage>
        <taxon>Bacteria</taxon>
        <taxon>Pseudomonadati</taxon>
        <taxon>Pseudomonadota</taxon>
        <taxon>Betaproteobacteria</taxon>
        <taxon>Burkholderiales</taxon>
        <taxon>Oxalobacteraceae</taxon>
        <taxon>Telluria group</taxon>
        <taxon>Telluria</taxon>
    </lineage>
</organism>
<feature type="region of interest" description="Disordered" evidence="2">
    <location>
        <begin position="244"/>
        <end position="295"/>
    </location>
</feature>
<dbReference type="InterPro" id="IPR042075">
    <property type="entry name" value="KorB_DNA-db"/>
</dbReference>
<dbReference type="Pfam" id="PF02195">
    <property type="entry name" value="ParB_N"/>
    <property type="match status" value="1"/>
</dbReference>
<name>A0ABX0P5P1_9BURK</name>
<dbReference type="InterPro" id="IPR004437">
    <property type="entry name" value="ParB/RepB/Spo0J"/>
</dbReference>
<protein>
    <submittedName>
        <fullName evidence="4">ParB/RepB/Spo0J family partition protein</fullName>
    </submittedName>
</protein>
<dbReference type="NCBIfam" id="TIGR00180">
    <property type="entry name" value="parB_part"/>
    <property type="match status" value="1"/>
</dbReference>
<dbReference type="SUPFAM" id="SSF109709">
    <property type="entry name" value="KorB DNA-binding domain-like"/>
    <property type="match status" value="1"/>
</dbReference>
<comment type="similarity">
    <text evidence="1">Belongs to the ParB family.</text>
</comment>
<comment type="caution">
    <text evidence="4">The sequence shown here is derived from an EMBL/GenBank/DDBJ whole genome shotgun (WGS) entry which is preliminary data.</text>
</comment>
<evidence type="ECO:0000259" key="3">
    <source>
        <dbReference type="SMART" id="SM00470"/>
    </source>
</evidence>
<dbReference type="SMART" id="SM00470">
    <property type="entry name" value="ParB"/>
    <property type="match status" value="1"/>
</dbReference>
<dbReference type="Gene3D" id="6.10.250.140">
    <property type="match status" value="1"/>
</dbReference>
<dbReference type="Pfam" id="PF08535">
    <property type="entry name" value="KorB"/>
    <property type="match status" value="1"/>
</dbReference>
<dbReference type="SUPFAM" id="SSF110849">
    <property type="entry name" value="ParB/Sulfiredoxin"/>
    <property type="match status" value="1"/>
</dbReference>
<dbReference type="Proteomes" id="UP000716322">
    <property type="component" value="Unassembled WGS sequence"/>
</dbReference>
<dbReference type="CDD" id="cd16398">
    <property type="entry name" value="KorB_N_like"/>
    <property type="match status" value="1"/>
</dbReference>